<comment type="caution">
    <text evidence="2">The sequence shown here is derived from an EMBL/GenBank/DDBJ whole genome shotgun (WGS) entry which is preliminary data.</text>
</comment>
<dbReference type="AlphaFoldDB" id="A0A552PQI6"/>
<name>A0A552PQI6_9CHRO</name>
<evidence type="ECO:0000313" key="2">
    <source>
        <dbReference type="EMBL" id="TRV59273.1"/>
    </source>
</evidence>
<protein>
    <submittedName>
        <fullName evidence="2">Uncharacterized protein</fullName>
    </submittedName>
</protein>
<accession>A0A552PQI6</accession>
<dbReference type="EMBL" id="SFAC01000201">
    <property type="protein sequence ID" value="TRV59273.1"/>
    <property type="molecule type" value="Genomic_DNA"/>
</dbReference>
<gene>
    <name evidence="2" type="ORF">EWV53_17135</name>
</gene>
<feature type="signal peptide" evidence="1">
    <location>
        <begin position="1"/>
        <end position="25"/>
    </location>
</feature>
<dbReference type="Proteomes" id="UP000317165">
    <property type="component" value="Unassembled WGS sequence"/>
</dbReference>
<proteinExistence type="predicted"/>
<keyword evidence="1" id="KW-0732">Signal</keyword>
<evidence type="ECO:0000313" key="3">
    <source>
        <dbReference type="Proteomes" id="UP000317165"/>
    </source>
</evidence>
<evidence type="ECO:0000256" key="1">
    <source>
        <dbReference type="SAM" id="SignalP"/>
    </source>
</evidence>
<feature type="chain" id="PRO_5022093569" evidence="1">
    <location>
        <begin position="26"/>
        <end position="119"/>
    </location>
</feature>
<organism evidence="2 3">
    <name type="scientific">Microcystis panniformis Mp_MB_F_20051200_S9</name>
    <dbReference type="NCBI Taxonomy" id="2486223"/>
    <lineage>
        <taxon>Bacteria</taxon>
        <taxon>Bacillati</taxon>
        <taxon>Cyanobacteriota</taxon>
        <taxon>Cyanophyceae</taxon>
        <taxon>Oscillatoriophycideae</taxon>
        <taxon>Chroococcales</taxon>
        <taxon>Microcystaceae</taxon>
        <taxon>Microcystis</taxon>
    </lineage>
</organism>
<reference evidence="2 3" key="1">
    <citation type="submission" date="2019-01" db="EMBL/GenBank/DDBJ databases">
        <title>Coherence of Microcystis species and biogeography revealed through population genomics.</title>
        <authorList>
            <person name="Perez-Carrascal O.M."/>
            <person name="Terrat Y."/>
            <person name="Giani A."/>
            <person name="Fortin N."/>
            <person name="Tromas N."/>
            <person name="Shapiro B.J."/>
        </authorList>
    </citation>
    <scope>NUCLEOTIDE SEQUENCE [LARGE SCALE GENOMIC DNA]</scope>
    <source>
        <strain evidence="2">Mp_MB_F_20051200_S9</strain>
    </source>
</reference>
<sequence length="119" mass="13475">MTFTMKKFNPVLGLSMIFYSTSLLADVNISNAQTSMRNHCNNVYYEYLNSKNYPSGGIVTSAVSSQTYMNAVFNCAERYLELVKRNPRYCSEAVSYANMIYPEVASVVSSQILFKCQNQ</sequence>